<feature type="domain" description="Toprim" evidence="12">
    <location>
        <begin position="4"/>
        <end position="141"/>
    </location>
</feature>
<dbReference type="InterPro" id="IPR005739">
    <property type="entry name" value="TopoI_arch"/>
</dbReference>
<gene>
    <name evidence="11" type="primary">topA</name>
    <name evidence="14" type="ORF">EF806_01180</name>
</gene>
<dbReference type="NCBIfam" id="TIGR01057">
    <property type="entry name" value="topA_arch"/>
    <property type="match status" value="1"/>
</dbReference>
<dbReference type="InterPro" id="IPR013498">
    <property type="entry name" value="Topo_IA_Znf"/>
</dbReference>
<dbReference type="CDD" id="cd03362">
    <property type="entry name" value="TOPRIM_TopoIA_TopoIII"/>
    <property type="match status" value="1"/>
</dbReference>
<dbReference type="CDD" id="cd00186">
    <property type="entry name" value="TOP1Ac"/>
    <property type="match status" value="1"/>
</dbReference>
<evidence type="ECO:0000256" key="7">
    <source>
        <dbReference type="ARBA" id="ARBA00022842"/>
    </source>
</evidence>
<dbReference type="InterPro" id="IPR028612">
    <property type="entry name" value="Topoisom_1_IA"/>
</dbReference>
<reference evidence="14 15" key="1">
    <citation type="journal article" date="2019" name="Nat. Microbiol.">
        <title>Wide diversity of methane and short-chain alkane metabolisms in uncultured archaea.</title>
        <authorList>
            <person name="Borrel G."/>
            <person name="Adam P.S."/>
            <person name="McKay L.J."/>
            <person name="Chen L.X."/>
            <person name="Sierra-Garcia I.N."/>
            <person name="Sieber C.M."/>
            <person name="Letourneur Q."/>
            <person name="Ghozlane A."/>
            <person name="Andersen G.L."/>
            <person name="Li W.J."/>
            <person name="Hallam S.J."/>
            <person name="Muyzer G."/>
            <person name="de Oliveira V.M."/>
            <person name="Inskeep W.P."/>
            <person name="Banfield J.F."/>
            <person name="Gribaldo S."/>
        </authorList>
    </citation>
    <scope>NUCLEOTIDE SEQUENCE [LARGE SCALE GENOMIC DNA]</scope>
    <source>
        <strain evidence="14">NM1a</strain>
    </source>
</reference>
<feature type="site" description="Interaction with DNA" evidence="11">
    <location>
        <position position="173"/>
    </location>
</feature>
<dbReference type="GO" id="GO:0006265">
    <property type="term" value="P:DNA topological change"/>
    <property type="evidence" value="ECO:0007669"/>
    <property type="project" value="UniProtKB-UniRule"/>
</dbReference>
<dbReference type="InterPro" id="IPR003601">
    <property type="entry name" value="Topo_IA_2"/>
</dbReference>
<dbReference type="GO" id="GO:0003677">
    <property type="term" value="F:DNA binding"/>
    <property type="evidence" value="ECO:0007669"/>
    <property type="project" value="UniProtKB-KW"/>
</dbReference>
<dbReference type="GO" id="GO:0008270">
    <property type="term" value="F:zinc ion binding"/>
    <property type="evidence" value="ECO:0007669"/>
    <property type="project" value="UniProtKB-KW"/>
</dbReference>
<sequence length="683" mass="78990">MYLNRLIITEKNSTAKRITDILSNKDYKTRRLENINVYSFSTKEGYNVDVIGLKGHILRLKFPDDKNNWSDIPPEDLLWSDIEKKPISEKYIKALQKLGKDADEVIIATDYDREGELIGVEALDVILDVNKNIRIKRAKYSAITEEEIIKSFSNLLDMDYNLANSANVRSIIDLIWGASLTRFLSLSAKRLGNSYLSVGRVQTPTLALIKRKDDEIYNFVPEPYLEIYAECLKNGEKFLAKHKKNRFKDENEAKKIEKVITKVKKGVVTEIEKNIIKTDPPLPFNTTSFLKAVSSIGFTVSKAMDIAEKLYNRGLISYPRTDNTSYAGIEIEKILGMLSKSDEFSSCAKELLDKKIDTTLIKRGKQTKDHPSIHPVRYERLKDQDWKIYELITRRFLASLYDRSTMENTKVEIDINGEIFRANGSKFLDKGWRSVYYYKNIQEVVLPKLIKKDRVIVCNIKLEKKKTNPPHRYSQGKLIQKMETLGLGTKSTRHDIIRKLYTRGYVYDNPLKSTKIAKTVIETLEKYAPDITKVDMTSKLEEDMYSIAEGKIPGEDVINESRDLLSEIFERLRDNEKDISKELYDKIKGDKIIGRCEKCGGDLVIIRSRRGTRFVGCSRYPVCDFSLPLPKKGRLVITNELCKEHGIKLLKVLYNKKIWNYGCPYCNYIEWMNKNEEYSTNFI</sequence>
<dbReference type="SMART" id="SM00437">
    <property type="entry name" value="TOP1Ac"/>
    <property type="match status" value="1"/>
</dbReference>
<dbReference type="PRINTS" id="PR00417">
    <property type="entry name" value="PRTPISMRASEI"/>
</dbReference>
<dbReference type="GO" id="GO:0005694">
    <property type="term" value="C:chromosome"/>
    <property type="evidence" value="ECO:0007669"/>
    <property type="project" value="InterPro"/>
</dbReference>
<feature type="site" description="Interaction with DNA" evidence="11">
    <location>
        <position position="56"/>
    </location>
</feature>
<evidence type="ECO:0000256" key="4">
    <source>
        <dbReference type="ARBA" id="ARBA00022737"/>
    </source>
</evidence>
<feature type="site" description="Interaction with DNA" evidence="11">
    <location>
        <position position="320"/>
    </location>
</feature>
<dbReference type="HAMAP" id="MF_00952">
    <property type="entry name" value="Topoisom_1_prok"/>
    <property type="match status" value="1"/>
</dbReference>
<keyword evidence="10 11" id="KW-0413">Isomerase</keyword>
<dbReference type="PANTHER" id="PTHR11390">
    <property type="entry name" value="PROKARYOTIC DNA TOPOISOMERASE"/>
    <property type="match status" value="1"/>
</dbReference>
<dbReference type="InterPro" id="IPR006171">
    <property type="entry name" value="TOPRIM_dom"/>
</dbReference>
<feature type="site" description="Interaction with DNA" evidence="11">
    <location>
        <position position="169"/>
    </location>
</feature>
<dbReference type="PROSITE" id="PS52039">
    <property type="entry name" value="TOPO_IA_2"/>
    <property type="match status" value="1"/>
</dbReference>
<evidence type="ECO:0000259" key="13">
    <source>
        <dbReference type="PROSITE" id="PS52039"/>
    </source>
</evidence>
<feature type="region of interest" description="Interaction with DNA" evidence="11">
    <location>
        <begin position="197"/>
        <end position="202"/>
    </location>
</feature>
<dbReference type="InterPro" id="IPR003602">
    <property type="entry name" value="Topo_IA_DNA-bd_dom"/>
</dbReference>
<keyword evidence="3" id="KW-0479">Metal-binding</keyword>
<evidence type="ECO:0000256" key="3">
    <source>
        <dbReference type="ARBA" id="ARBA00022723"/>
    </source>
</evidence>
<comment type="caution">
    <text evidence="11">Lacks conserved residue(s) required for the propagation of feature annotation.</text>
</comment>
<comment type="function">
    <text evidence="11">Releases the supercoiling and torsional tension of DNA, which is introduced during the DNA replication and transcription, by transiently cleaving and rejoining one strand of the DNA duplex. Introduces a single-strand break via transesterification at a target site in duplex DNA. The scissile phosphodiester is attacked by the catalytic tyrosine of the enzyme, resulting in the formation of a DNA-(5'-phosphotyrosyl)-enzyme intermediate and the expulsion of a 3'-OH DNA strand. The free DNA strand then undergoes passage around the unbroken strand, thus removing DNA supercoils. Finally, in the religation step, the DNA 3'-OH attacks the covalent intermediate to expel the active-site tyrosine and restore the DNA phosphodiester backbone.</text>
</comment>
<keyword evidence="9 11" id="KW-0238">DNA-binding</keyword>
<keyword evidence="4" id="KW-0677">Repeat</keyword>
<protein>
    <recommendedName>
        <fullName evidence="11">DNA topoisomerase 1</fullName>
        <ecNumber evidence="11">5.6.2.1</ecNumber>
    </recommendedName>
    <alternativeName>
        <fullName evidence="11">DNA topoisomerase I</fullName>
    </alternativeName>
</protein>
<dbReference type="GO" id="GO:0006310">
    <property type="term" value="P:DNA recombination"/>
    <property type="evidence" value="ECO:0007669"/>
    <property type="project" value="TreeGrafter"/>
</dbReference>
<evidence type="ECO:0000259" key="12">
    <source>
        <dbReference type="PROSITE" id="PS50880"/>
    </source>
</evidence>
<dbReference type="SMART" id="SM00436">
    <property type="entry name" value="TOP1Bc"/>
    <property type="match status" value="1"/>
</dbReference>
<keyword evidence="5" id="KW-0863">Zinc-finger</keyword>
<name>A0A520KTX6_METT2</name>
<dbReference type="Pfam" id="PF01396">
    <property type="entry name" value="Zn_ribbon_Top1"/>
    <property type="match status" value="1"/>
</dbReference>
<dbReference type="InterPro" id="IPR013826">
    <property type="entry name" value="Topo_IA_cen_sub3"/>
</dbReference>
<dbReference type="EC" id="5.6.2.1" evidence="11"/>
<dbReference type="InterPro" id="IPR034144">
    <property type="entry name" value="TOPRIM_TopoIII"/>
</dbReference>
<comment type="subunit">
    <text evidence="11">Monomer.</text>
</comment>
<dbReference type="SUPFAM" id="SSF56712">
    <property type="entry name" value="Prokaryotic type I DNA topoisomerase"/>
    <property type="match status" value="1"/>
</dbReference>
<dbReference type="InterPro" id="IPR013497">
    <property type="entry name" value="Topo_IA_cen"/>
</dbReference>
<dbReference type="Proteomes" id="UP000317158">
    <property type="component" value="Unassembled WGS sequence"/>
</dbReference>
<dbReference type="InterPro" id="IPR023405">
    <property type="entry name" value="Topo_IA_core_domain"/>
</dbReference>
<evidence type="ECO:0000313" key="14">
    <source>
        <dbReference type="EMBL" id="RZN65532.1"/>
    </source>
</evidence>
<dbReference type="GO" id="GO:0003917">
    <property type="term" value="F:DNA topoisomerase type I (single strand cut, ATP-independent) activity"/>
    <property type="evidence" value="ECO:0007669"/>
    <property type="project" value="UniProtKB-UniRule"/>
</dbReference>
<evidence type="ECO:0000256" key="8">
    <source>
        <dbReference type="ARBA" id="ARBA00023029"/>
    </source>
</evidence>
<proteinExistence type="inferred from homology"/>
<dbReference type="Gene3D" id="1.10.460.10">
    <property type="entry name" value="Topoisomerase I, domain 2"/>
    <property type="match status" value="1"/>
</dbReference>
<comment type="catalytic activity">
    <reaction evidence="1 11">
        <text>ATP-independent breakage of single-stranded DNA, followed by passage and rejoining.</text>
        <dbReference type="EC" id="5.6.2.1"/>
    </reaction>
</comment>
<keyword evidence="6" id="KW-0862">Zinc</keyword>
<evidence type="ECO:0000256" key="2">
    <source>
        <dbReference type="ARBA" id="ARBA00009446"/>
    </source>
</evidence>
<dbReference type="GO" id="GO:0006281">
    <property type="term" value="P:DNA repair"/>
    <property type="evidence" value="ECO:0007669"/>
    <property type="project" value="TreeGrafter"/>
</dbReference>
<keyword evidence="7" id="KW-0460">Magnesium</keyword>
<dbReference type="Gene3D" id="3.40.50.140">
    <property type="match status" value="1"/>
</dbReference>
<organism evidence="14 15">
    <name type="scientific">Methanoliparum thermophilum</name>
    <dbReference type="NCBI Taxonomy" id="2491083"/>
    <lineage>
        <taxon>Archaea</taxon>
        <taxon>Methanobacteriati</taxon>
        <taxon>Methanobacteriota</taxon>
        <taxon>Candidatus Methanoliparia</taxon>
        <taxon>Candidatus Methanoliparales</taxon>
        <taxon>Candidatus Methanoliparaceae</taxon>
        <taxon>Candidatus Methanoliparum</taxon>
    </lineage>
</organism>
<dbReference type="InterPro" id="IPR013824">
    <property type="entry name" value="Topo_IA_cen_sub1"/>
</dbReference>
<accession>A0A520KTX6</accession>
<evidence type="ECO:0000256" key="11">
    <source>
        <dbReference type="HAMAP-Rule" id="MF_00952"/>
    </source>
</evidence>
<dbReference type="InterPro" id="IPR000380">
    <property type="entry name" value="Topo_IA"/>
</dbReference>
<feature type="active site" description="O-(5'-phospho-DNA)-tyrosine intermediate" evidence="11">
    <location>
        <position position="318"/>
    </location>
</feature>
<dbReference type="Gene3D" id="3.30.65.10">
    <property type="entry name" value="Bacterial Topoisomerase I, domain 1"/>
    <property type="match status" value="1"/>
</dbReference>
<dbReference type="PANTHER" id="PTHR11390:SF26">
    <property type="entry name" value="DNA TOPOISOMERASE 1"/>
    <property type="match status" value="1"/>
</dbReference>
<keyword evidence="8 11" id="KW-0799">Topoisomerase</keyword>
<feature type="domain" description="Topo IA-type catalytic" evidence="13">
    <location>
        <begin position="159"/>
        <end position="569"/>
    </location>
</feature>
<evidence type="ECO:0000256" key="10">
    <source>
        <dbReference type="ARBA" id="ARBA00023235"/>
    </source>
</evidence>
<dbReference type="Pfam" id="PF01751">
    <property type="entry name" value="Toprim"/>
    <property type="match status" value="1"/>
</dbReference>
<dbReference type="EMBL" id="RXIF01000002">
    <property type="protein sequence ID" value="RZN65532.1"/>
    <property type="molecule type" value="Genomic_DNA"/>
</dbReference>
<dbReference type="SMART" id="SM00493">
    <property type="entry name" value="TOPRIM"/>
    <property type="match status" value="1"/>
</dbReference>
<evidence type="ECO:0000256" key="5">
    <source>
        <dbReference type="ARBA" id="ARBA00022771"/>
    </source>
</evidence>
<comment type="caution">
    <text evidence="14">The sequence shown here is derived from an EMBL/GenBank/DDBJ whole genome shotgun (WGS) entry which is preliminary data.</text>
</comment>
<evidence type="ECO:0000256" key="9">
    <source>
        <dbReference type="ARBA" id="ARBA00023125"/>
    </source>
</evidence>
<dbReference type="Pfam" id="PF01131">
    <property type="entry name" value="Topoisom_bac"/>
    <property type="match status" value="1"/>
</dbReference>
<comment type="similarity">
    <text evidence="2 11">Belongs to the type IA topoisomerase family.</text>
</comment>
<evidence type="ECO:0000256" key="6">
    <source>
        <dbReference type="ARBA" id="ARBA00022833"/>
    </source>
</evidence>
<evidence type="ECO:0000256" key="1">
    <source>
        <dbReference type="ARBA" id="ARBA00000213"/>
    </source>
</evidence>
<feature type="site" description="Interaction with DNA" evidence="11">
    <location>
        <position position="503"/>
    </location>
</feature>
<dbReference type="Gene3D" id="1.10.290.10">
    <property type="entry name" value="Topoisomerase I, domain 4"/>
    <property type="match status" value="1"/>
</dbReference>
<dbReference type="InterPro" id="IPR013825">
    <property type="entry name" value="Topo_IA_cen_sub2"/>
</dbReference>
<dbReference type="PROSITE" id="PS50880">
    <property type="entry name" value="TOPRIM"/>
    <property type="match status" value="1"/>
</dbReference>
<dbReference type="AlphaFoldDB" id="A0A520KTX6"/>
<dbReference type="NCBIfam" id="NF005555">
    <property type="entry name" value="PRK07220.1"/>
    <property type="match status" value="1"/>
</dbReference>
<evidence type="ECO:0000313" key="15">
    <source>
        <dbReference type="Proteomes" id="UP000317158"/>
    </source>
</evidence>
<dbReference type="Gene3D" id="2.70.20.10">
    <property type="entry name" value="Topoisomerase I, domain 3"/>
    <property type="match status" value="1"/>
</dbReference>